<dbReference type="InterPro" id="IPR030678">
    <property type="entry name" value="Peptide/Ni-bd"/>
</dbReference>
<feature type="signal peptide" evidence="4">
    <location>
        <begin position="1"/>
        <end position="33"/>
    </location>
</feature>
<comment type="caution">
    <text evidence="6">The sequence shown here is derived from an EMBL/GenBank/DDBJ whole genome shotgun (WGS) entry which is preliminary data.</text>
</comment>
<sequence>MSSTFSRSRRELLQSSLSVTLLASLGVPSVVFADDAAAPVHGGTLTFLVYPEPTSLVSIATTSGAEQRVSSKVHEGLLKYDFDLTPQPQLATGWTVSPDGKLYTFSLREGVRWHDGKPFRAVDVVRSIELLKAWHPRGKQTFANVEALRAPDDHTVEIALSQPAPYLLYALSAAESPIVAAHVYDSLDSPAKNPASLSPIGTGAYIFRAWERGTSAVFERNPDYWDQPKPYVDRLVARFIADINARTAALETGELLVASENPVALSEIKRLQALPHIAYTQDGYSYSPNQHQLEFNLDKPYFKDLRVRQAIAHAIDRQTILDVVYNGYGIVAPSPISPLLKRFYYDGVETYPFDLDKANALLNEAGYPRGPDGVRFRITHDYLPYGSEFQNLAAYLKNNLARIGIDVTIRSQDLSAWIKRVYTDRDFDFVSNGLSNTFDPTVGVQRGYWSKSFVKGVPFSNASHYANSEVDALLETAAIEPDEKKRYDLFARFQQIVAREIPLINTITVKQVTLFNRKVHDHTVTADGLRGNLADVFIKE</sequence>
<comment type="subcellular location">
    <subcellularLocation>
        <location evidence="1">Periplasm</location>
    </subcellularLocation>
</comment>
<proteinExistence type="inferred from homology"/>
<dbReference type="PANTHER" id="PTHR30290:SF38">
    <property type="entry name" value="D,D-DIPEPTIDE-BINDING PERIPLASMIC PROTEIN DDPA-RELATED"/>
    <property type="match status" value="1"/>
</dbReference>
<dbReference type="SUPFAM" id="SSF53850">
    <property type="entry name" value="Periplasmic binding protein-like II"/>
    <property type="match status" value="1"/>
</dbReference>
<dbReference type="Pfam" id="PF00496">
    <property type="entry name" value="SBP_bac_5"/>
    <property type="match status" value="1"/>
</dbReference>
<feature type="domain" description="Solute-binding protein family 5" evidence="5">
    <location>
        <begin position="85"/>
        <end position="450"/>
    </location>
</feature>
<protein>
    <submittedName>
        <fullName evidence="6">Peptide/nickel transport system substrate-binding protein</fullName>
    </submittedName>
</protein>
<evidence type="ECO:0000313" key="6">
    <source>
        <dbReference type="EMBL" id="NIJ59155.1"/>
    </source>
</evidence>
<keyword evidence="3 4" id="KW-0732">Signal</keyword>
<dbReference type="Proteomes" id="UP001429580">
    <property type="component" value="Unassembled WGS sequence"/>
</dbReference>
<dbReference type="InterPro" id="IPR006311">
    <property type="entry name" value="TAT_signal"/>
</dbReference>
<keyword evidence="7" id="KW-1185">Reference proteome</keyword>
<evidence type="ECO:0000259" key="5">
    <source>
        <dbReference type="Pfam" id="PF00496"/>
    </source>
</evidence>
<reference evidence="6 7" key="1">
    <citation type="submission" date="2020-03" db="EMBL/GenBank/DDBJ databases">
        <title>Genomic Encyclopedia of Type Strains, Phase IV (KMG-IV): sequencing the most valuable type-strain genomes for metagenomic binning, comparative biology and taxonomic classification.</title>
        <authorList>
            <person name="Goeker M."/>
        </authorList>
    </citation>
    <scope>NUCLEOTIDE SEQUENCE [LARGE SCALE GENOMIC DNA]</scope>
    <source>
        <strain evidence="6 7">DSM 103870</strain>
    </source>
</reference>
<organism evidence="6 7">
    <name type="scientific">Pseudochelatococcus lubricantis</name>
    <dbReference type="NCBI Taxonomy" id="1538102"/>
    <lineage>
        <taxon>Bacteria</taxon>
        <taxon>Pseudomonadati</taxon>
        <taxon>Pseudomonadota</taxon>
        <taxon>Alphaproteobacteria</taxon>
        <taxon>Hyphomicrobiales</taxon>
        <taxon>Chelatococcaceae</taxon>
        <taxon>Pseudochelatococcus</taxon>
    </lineage>
</organism>
<dbReference type="Gene3D" id="3.40.190.10">
    <property type="entry name" value="Periplasmic binding protein-like II"/>
    <property type="match status" value="1"/>
</dbReference>
<dbReference type="RefSeq" id="WP_166954259.1">
    <property type="nucleotide sequence ID" value="NZ_JAASQI010000007.1"/>
</dbReference>
<evidence type="ECO:0000313" key="7">
    <source>
        <dbReference type="Proteomes" id="UP001429580"/>
    </source>
</evidence>
<dbReference type="InterPro" id="IPR039424">
    <property type="entry name" value="SBP_5"/>
</dbReference>
<dbReference type="PANTHER" id="PTHR30290">
    <property type="entry name" value="PERIPLASMIC BINDING COMPONENT OF ABC TRANSPORTER"/>
    <property type="match status" value="1"/>
</dbReference>
<dbReference type="CDD" id="cd08517">
    <property type="entry name" value="PBP2_NikA_DppA_OppA_like_13"/>
    <property type="match status" value="1"/>
</dbReference>
<evidence type="ECO:0000256" key="2">
    <source>
        <dbReference type="ARBA" id="ARBA00005695"/>
    </source>
</evidence>
<evidence type="ECO:0000256" key="4">
    <source>
        <dbReference type="SAM" id="SignalP"/>
    </source>
</evidence>
<gene>
    <name evidence="6" type="ORF">FHS82_003010</name>
</gene>
<evidence type="ECO:0000256" key="3">
    <source>
        <dbReference type="ARBA" id="ARBA00022729"/>
    </source>
</evidence>
<dbReference type="EMBL" id="JAASQI010000007">
    <property type="protein sequence ID" value="NIJ59155.1"/>
    <property type="molecule type" value="Genomic_DNA"/>
</dbReference>
<feature type="chain" id="PRO_5047386285" evidence="4">
    <location>
        <begin position="34"/>
        <end position="540"/>
    </location>
</feature>
<dbReference type="Gene3D" id="3.10.105.10">
    <property type="entry name" value="Dipeptide-binding Protein, Domain 3"/>
    <property type="match status" value="1"/>
</dbReference>
<evidence type="ECO:0000256" key="1">
    <source>
        <dbReference type="ARBA" id="ARBA00004418"/>
    </source>
</evidence>
<name>A0ABX0V5U2_9HYPH</name>
<comment type="similarity">
    <text evidence="2">Belongs to the bacterial solute-binding protein 5 family.</text>
</comment>
<dbReference type="InterPro" id="IPR000914">
    <property type="entry name" value="SBP_5_dom"/>
</dbReference>
<accession>A0ABX0V5U2</accession>
<dbReference type="PIRSF" id="PIRSF002741">
    <property type="entry name" value="MppA"/>
    <property type="match status" value="1"/>
</dbReference>
<dbReference type="PROSITE" id="PS51318">
    <property type="entry name" value="TAT"/>
    <property type="match status" value="1"/>
</dbReference>